<dbReference type="STRING" id="1526658.BHK69_28840"/>
<evidence type="ECO:0008006" key="3">
    <source>
        <dbReference type="Google" id="ProtNLM"/>
    </source>
</evidence>
<evidence type="ECO:0000313" key="2">
    <source>
        <dbReference type="Proteomes" id="UP000094969"/>
    </source>
</evidence>
<name>A0A1D7U9A9_9HYPH</name>
<gene>
    <name evidence="1" type="ORF">BHK69_28840</name>
</gene>
<proteinExistence type="predicted"/>
<accession>A0A1D7U9A9</accession>
<evidence type="ECO:0000313" key="1">
    <source>
        <dbReference type="EMBL" id="AOO83919.1"/>
    </source>
</evidence>
<sequence length="63" mass="7062">MPIAISVKAANDTAARIEASWEQAARFEDPPSMRSLSYPPHITLAIYDNIEPQRIISTLCRPH</sequence>
<organism evidence="1 2">
    <name type="scientific">Bosea vaviloviae</name>
    <dbReference type="NCBI Taxonomy" id="1526658"/>
    <lineage>
        <taxon>Bacteria</taxon>
        <taxon>Pseudomonadati</taxon>
        <taxon>Pseudomonadota</taxon>
        <taxon>Alphaproteobacteria</taxon>
        <taxon>Hyphomicrobiales</taxon>
        <taxon>Boseaceae</taxon>
        <taxon>Bosea</taxon>
    </lineage>
</organism>
<reference evidence="1 2" key="1">
    <citation type="journal article" date="2015" name="Antonie Van Leeuwenhoek">
        <title>Bosea vaviloviae sp. nov., a new species of slow-growing rhizobia isolated from nodules of the relict species Vavilovia formosa (Stev.) Fed.</title>
        <authorList>
            <person name="Safronova V.I."/>
            <person name="Kuznetsova I.G."/>
            <person name="Sazanova A.L."/>
            <person name="Kimeklis A.K."/>
            <person name="Belimov A.A."/>
            <person name="Andronov E.E."/>
            <person name="Pinaev A.G."/>
            <person name="Chizhevskaya E.P."/>
            <person name="Pukhaev A.R."/>
            <person name="Popov K.P."/>
            <person name="Willems A."/>
            <person name="Tikhonovich I.A."/>
        </authorList>
    </citation>
    <scope>NUCLEOTIDE SEQUENCE [LARGE SCALE GENOMIC DNA]</scope>
    <source>
        <strain evidence="1 2">Vaf18</strain>
    </source>
</reference>
<dbReference type="AlphaFoldDB" id="A0A1D7U9A9"/>
<dbReference type="RefSeq" id="WP_069693113.1">
    <property type="nucleotide sequence ID" value="NZ_CP017147.1"/>
</dbReference>
<keyword evidence="2" id="KW-1185">Reference proteome</keyword>
<dbReference type="Proteomes" id="UP000094969">
    <property type="component" value="Chromosome"/>
</dbReference>
<protein>
    <recommendedName>
        <fullName evidence="3">2'-5' RNA ligase</fullName>
    </recommendedName>
</protein>
<dbReference type="KEGG" id="bvv:BHK69_28840"/>
<dbReference type="EMBL" id="CP017147">
    <property type="protein sequence ID" value="AOO83919.1"/>
    <property type="molecule type" value="Genomic_DNA"/>
</dbReference>